<feature type="domain" description="Ketoreductase" evidence="4">
    <location>
        <begin position="5"/>
        <end position="172"/>
    </location>
</feature>
<dbReference type="InterPro" id="IPR051911">
    <property type="entry name" value="SDR_oxidoreductase"/>
</dbReference>
<organism evidence="5 6">
    <name type="scientific">Dyella lutea</name>
    <dbReference type="NCBI Taxonomy" id="2950441"/>
    <lineage>
        <taxon>Bacteria</taxon>
        <taxon>Pseudomonadati</taxon>
        <taxon>Pseudomonadota</taxon>
        <taxon>Gammaproteobacteria</taxon>
        <taxon>Lysobacterales</taxon>
        <taxon>Rhodanobacteraceae</taxon>
        <taxon>Dyella</taxon>
    </lineage>
</organism>
<dbReference type="PROSITE" id="PS00061">
    <property type="entry name" value="ADH_SHORT"/>
    <property type="match status" value="1"/>
</dbReference>
<dbReference type="InterPro" id="IPR057326">
    <property type="entry name" value="KR_dom"/>
</dbReference>
<name>A0ABT1FBQ2_9GAMM</name>
<accession>A0ABT1FBQ2</accession>
<comment type="caution">
    <text evidence="5">The sequence shown here is derived from an EMBL/GenBank/DDBJ whole genome shotgun (WGS) entry which is preliminary data.</text>
</comment>
<sequence>MTTSQVWFITGASSGFGEAFARYALAQGDRVVATARDTGKLAALAALAPERVLVQPLDVTREGAAEAAVTATVERFGRIDVLINNAGYGIVGAVEETSAQALRAQMETNFFGAAAVIRAALPQLRSQRAGAIVNISSMGGQLSFAGFGAYSASKFALEGLSEALAAEVAPFGIRVLIVEPGAFRTNLAGAAMKHMPALDAYRDTVGATRAFAHAMHATQAGDPAKAAAAVDQALGAAHTPLRLQLGQDALDAVRGHAEQLLRDLAAWTPVGTATTFDEAAA</sequence>
<dbReference type="Proteomes" id="UP001204615">
    <property type="component" value="Unassembled WGS sequence"/>
</dbReference>
<dbReference type="InterPro" id="IPR002347">
    <property type="entry name" value="SDR_fam"/>
</dbReference>
<dbReference type="EMBL" id="JAMZEK010000001">
    <property type="protein sequence ID" value="MCP1373682.1"/>
    <property type="molecule type" value="Genomic_DNA"/>
</dbReference>
<reference evidence="5 6" key="1">
    <citation type="submission" date="2022-06" db="EMBL/GenBank/DDBJ databases">
        <title>Dyella sp. Sa strain:Sa Genome sequencing.</title>
        <authorList>
            <person name="Park S."/>
        </authorList>
    </citation>
    <scope>NUCLEOTIDE SEQUENCE [LARGE SCALE GENOMIC DNA]</scope>
    <source>
        <strain evidence="5 6">Sa</strain>
    </source>
</reference>
<protein>
    <submittedName>
        <fullName evidence="5">Oxidoreductase</fullName>
    </submittedName>
</protein>
<evidence type="ECO:0000313" key="6">
    <source>
        <dbReference type="Proteomes" id="UP001204615"/>
    </source>
</evidence>
<keyword evidence="6" id="KW-1185">Reference proteome</keyword>
<evidence type="ECO:0000259" key="4">
    <source>
        <dbReference type="SMART" id="SM00822"/>
    </source>
</evidence>
<evidence type="ECO:0000313" key="5">
    <source>
        <dbReference type="EMBL" id="MCP1373682.1"/>
    </source>
</evidence>
<dbReference type="PANTHER" id="PTHR43976:SF16">
    <property type="entry name" value="SHORT-CHAIN DEHYDROGENASE_REDUCTASE FAMILY PROTEIN"/>
    <property type="match status" value="1"/>
</dbReference>
<dbReference type="Pfam" id="PF00106">
    <property type="entry name" value="adh_short"/>
    <property type="match status" value="1"/>
</dbReference>
<dbReference type="PANTHER" id="PTHR43976">
    <property type="entry name" value="SHORT CHAIN DEHYDROGENASE"/>
    <property type="match status" value="1"/>
</dbReference>
<dbReference type="SMART" id="SM00822">
    <property type="entry name" value="PKS_KR"/>
    <property type="match status" value="1"/>
</dbReference>
<proteinExistence type="inferred from homology"/>
<dbReference type="RefSeq" id="WP_253565447.1">
    <property type="nucleotide sequence ID" value="NZ_JAMZEK010000001.1"/>
</dbReference>
<keyword evidence="2" id="KW-0560">Oxidoreductase</keyword>
<dbReference type="InterPro" id="IPR020904">
    <property type="entry name" value="Sc_DH/Rdtase_CS"/>
</dbReference>
<dbReference type="PRINTS" id="PR00080">
    <property type="entry name" value="SDRFAMILY"/>
</dbReference>
<dbReference type="InterPro" id="IPR036291">
    <property type="entry name" value="NAD(P)-bd_dom_sf"/>
</dbReference>
<dbReference type="NCBIfam" id="NF006114">
    <property type="entry name" value="PRK08263.1"/>
    <property type="match status" value="1"/>
</dbReference>
<dbReference type="PRINTS" id="PR00081">
    <property type="entry name" value="GDHRDH"/>
</dbReference>
<dbReference type="Gene3D" id="3.40.50.720">
    <property type="entry name" value="NAD(P)-binding Rossmann-like Domain"/>
    <property type="match status" value="1"/>
</dbReference>
<dbReference type="SUPFAM" id="SSF51735">
    <property type="entry name" value="NAD(P)-binding Rossmann-fold domains"/>
    <property type="match status" value="1"/>
</dbReference>
<dbReference type="CDD" id="cd05374">
    <property type="entry name" value="17beta-HSD-like_SDR_c"/>
    <property type="match status" value="1"/>
</dbReference>
<comment type="similarity">
    <text evidence="1 3">Belongs to the short-chain dehydrogenases/reductases (SDR) family.</text>
</comment>
<evidence type="ECO:0000256" key="3">
    <source>
        <dbReference type="RuleBase" id="RU000363"/>
    </source>
</evidence>
<gene>
    <name evidence="5" type="ORF">NC595_06365</name>
</gene>
<evidence type="ECO:0000256" key="1">
    <source>
        <dbReference type="ARBA" id="ARBA00006484"/>
    </source>
</evidence>
<evidence type="ECO:0000256" key="2">
    <source>
        <dbReference type="ARBA" id="ARBA00023002"/>
    </source>
</evidence>
<dbReference type="NCBIfam" id="NF004824">
    <property type="entry name" value="PRK06180.1"/>
    <property type="match status" value="1"/>
</dbReference>